<dbReference type="GO" id="GO:0016020">
    <property type="term" value="C:membrane"/>
    <property type="evidence" value="ECO:0007669"/>
    <property type="project" value="TreeGrafter"/>
</dbReference>
<evidence type="ECO:0000259" key="2">
    <source>
        <dbReference type="Pfam" id="PF10366"/>
    </source>
</evidence>
<dbReference type="InterPro" id="IPR032914">
    <property type="entry name" value="Vam6/VPS39/TRAP1"/>
</dbReference>
<feature type="domain" description="Vacuolar sorting protein 39/Transforming growth factor beta receptor-associated" evidence="2">
    <location>
        <begin position="61"/>
        <end position="163"/>
    </location>
</feature>
<evidence type="ECO:0000259" key="3">
    <source>
        <dbReference type="Pfam" id="PF10367"/>
    </source>
</evidence>
<feature type="repeat" description="CHCR" evidence="1">
    <location>
        <begin position="176"/>
        <end position="350"/>
    </location>
</feature>
<comment type="caution">
    <text evidence="4">The sequence shown here is derived from an EMBL/GenBank/DDBJ whole genome shotgun (WGS) entry which is preliminary data.</text>
</comment>
<dbReference type="GO" id="GO:0034058">
    <property type="term" value="P:endosomal vesicle fusion"/>
    <property type="evidence" value="ECO:0007669"/>
    <property type="project" value="TreeGrafter"/>
</dbReference>
<dbReference type="Proteomes" id="UP001431209">
    <property type="component" value="Unassembled WGS sequence"/>
</dbReference>
<gene>
    <name evidence="4" type="ORF">AKO1_011514</name>
</gene>
<protein>
    <recommendedName>
        <fullName evidence="6">Vacuolar sorting protein 39/Transforming growth factor beta receptor-associated domain-containing protein</fullName>
    </recommendedName>
</protein>
<dbReference type="Pfam" id="PF10366">
    <property type="entry name" value="Vps39_1"/>
    <property type="match status" value="1"/>
</dbReference>
<organism evidence="4 5">
    <name type="scientific">Acrasis kona</name>
    <dbReference type="NCBI Taxonomy" id="1008807"/>
    <lineage>
        <taxon>Eukaryota</taxon>
        <taxon>Discoba</taxon>
        <taxon>Heterolobosea</taxon>
        <taxon>Tetramitia</taxon>
        <taxon>Eutetramitia</taxon>
        <taxon>Acrasidae</taxon>
        <taxon>Acrasis</taxon>
    </lineage>
</organism>
<accession>A0AAW2Z1U3</accession>
<dbReference type="GO" id="GO:0005737">
    <property type="term" value="C:cytoplasm"/>
    <property type="evidence" value="ECO:0007669"/>
    <property type="project" value="TreeGrafter"/>
</dbReference>
<dbReference type="InterPro" id="IPR019453">
    <property type="entry name" value="VPS39/TGFA1_Znf"/>
</dbReference>
<evidence type="ECO:0008006" key="6">
    <source>
        <dbReference type="Google" id="ProtNLM"/>
    </source>
</evidence>
<reference evidence="4 5" key="1">
    <citation type="submission" date="2024-03" db="EMBL/GenBank/DDBJ databases">
        <title>The Acrasis kona genome and developmental transcriptomes reveal deep origins of eukaryotic multicellular pathways.</title>
        <authorList>
            <person name="Sheikh S."/>
            <person name="Fu C.-J."/>
            <person name="Brown M.W."/>
            <person name="Baldauf S.L."/>
        </authorList>
    </citation>
    <scope>NUCLEOTIDE SEQUENCE [LARGE SCALE GENOMIC DNA]</scope>
    <source>
        <strain evidence="4 5">ATCC MYA-3509</strain>
    </source>
</reference>
<dbReference type="GO" id="GO:0006886">
    <property type="term" value="P:intracellular protein transport"/>
    <property type="evidence" value="ECO:0007669"/>
    <property type="project" value="UniProtKB-UniRule"/>
</dbReference>
<dbReference type="AlphaFoldDB" id="A0AAW2Z1U3"/>
<dbReference type="PANTHER" id="PTHR12894:SF27">
    <property type="entry name" value="TRANSFORMING GROWTH FACTOR-BETA RECEPTOR-ASSOCIATED PROTEIN 1"/>
    <property type="match status" value="1"/>
</dbReference>
<feature type="domain" description="Vacuolar sorting protein 39/Transforming growth factor beta receptor-associated zinc finger" evidence="3">
    <location>
        <begin position="432"/>
        <end position="472"/>
    </location>
</feature>
<sequence>MKEQNEDTSTMRVEIRMKQAKKNILDFLIKSRRILTSGLSVENYSSALEAEQDRQAQLQCVDYALVQLYLMESKYGELKALLKGDNACNLVDVAEVLKNNARYLAVLYFSKEKFGDALETLRKLGSGELRDKTDDSAKGVSETIELLCEIDDPDLVFKYAPWVFEADDLSAIKIFTSKLRKVELPTSSVLNFLGDYPPDLEREYLEYLIASTNNKEERFHTKLALNYIDAIIRLKPNAYLPFGVRVEPGNESGILGEIRAKLIDMLENGVHHNAHAVSHVISKTNLYEETLIIYKKLQEHERALKLLIWKIEDLEWAERYCMDCFNEELSTKGLEDLNPLFIILLRICLHPEEPHARNEEFALSTLTKHAHNIDPVQALALLSDGLSVECVNEYIRRIVQSSKNKLRQSLIVYNMCNIQYTQNKAIYGKGLSRRVVVTNNTICPVCDKSIDASSVFVVAPDLTLVHFKCGNKEKMHVHPVNGTNFAQFPVNFDDQITDDKVLSPPSYSL</sequence>
<evidence type="ECO:0000313" key="4">
    <source>
        <dbReference type="EMBL" id="KAL0483237.1"/>
    </source>
</evidence>
<keyword evidence="5" id="KW-1185">Reference proteome</keyword>
<dbReference type="PROSITE" id="PS50236">
    <property type="entry name" value="CHCR"/>
    <property type="match status" value="1"/>
</dbReference>
<name>A0AAW2Z1U3_9EUKA</name>
<dbReference type="Pfam" id="PF10367">
    <property type="entry name" value="zf-Vps39_C"/>
    <property type="match status" value="1"/>
</dbReference>
<proteinExistence type="predicted"/>
<dbReference type="InterPro" id="IPR000547">
    <property type="entry name" value="Clathrin_H-chain/VPS_repeat"/>
</dbReference>
<dbReference type="PANTHER" id="PTHR12894">
    <property type="entry name" value="CNH DOMAIN CONTAINING"/>
    <property type="match status" value="1"/>
</dbReference>
<dbReference type="GO" id="GO:0006914">
    <property type="term" value="P:autophagy"/>
    <property type="evidence" value="ECO:0007669"/>
    <property type="project" value="TreeGrafter"/>
</dbReference>
<dbReference type="EMBL" id="JAOPGA020000946">
    <property type="protein sequence ID" value="KAL0483237.1"/>
    <property type="molecule type" value="Genomic_DNA"/>
</dbReference>
<dbReference type="InterPro" id="IPR019452">
    <property type="entry name" value="VPS39/TGF_beta_rcpt-assoc_1"/>
</dbReference>
<evidence type="ECO:0000256" key="1">
    <source>
        <dbReference type="PROSITE-ProRule" id="PRU01006"/>
    </source>
</evidence>
<evidence type="ECO:0000313" key="5">
    <source>
        <dbReference type="Proteomes" id="UP001431209"/>
    </source>
</evidence>